<dbReference type="InterPro" id="IPR002878">
    <property type="entry name" value="ChsH2_C"/>
</dbReference>
<proteinExistence type="predicted"/>
<dbReference type="InterPro" id="IPR012340">
    <property type="entry name" value="NA-bd_OB-fold"/>
</dbReference>
<dbReference type="OrthoDB" id="8852883at2"/>
<organism evidence="2 3">
    <name type="scientific">Cupriavidus metallidurans</name>
    <dbReference type="NCBI Taxonomy" id="119219"/>
    <lineage>
        <taxon>Bacteria</taxon>
        <taxon>Pseudomonadati</taxon>
        <taxon>Pseudomonadota</taxon>
        <taxon>Betaproteobacteria</taxon>
        <taxon>Burkholderiales</taxon>
        <taxon>Burkholderiaceae</taxon>
        <taxon>Cupriavidus</taxon>
    </lineage>
</organism>
<gene>
    <name evidence="2" type="ORF">DDF84_013665</name>
</gene>
<reference evidence="2 3" key="1">
    <citation type="submission" date="2019-03" db="EMBL/GenBank/DDBJ databases">
        <title>Comparative insights into the high quality Complete genome sequence of highly metal resistant Cupriavidus metallidurans strain BS1 isolated from a gold-copper mine.</title>
        <authorList>
            <person name="Mazhar H.S."/>
            <person name="Rensing C."/>
        </authorList>
    </citation>
    <scope>NUCLEOTIDE SEQUENCE [LARGE SCALE GENOMIC DNA]</scope>
    <source>
        <strain evidence="2 3">BS1</strain>
    </source>
</reference>
<protein>
    <recommendedName>
        <fullName evidence="1">ChsH2 C-terminal OB-fold domain-containing protein</fullName>
    </recommendedName>
</protein>
<sequence>MQTAESRSPGTQAAPSLAVLRCGACGKPTYPASAYGCQYCGAEPERGTVEQMPARGTLRNYVTVHAPLVRDMPPPFVVGEVDFAEGIREEVLLDVVSEAELAPGMTVQGVIRADAPCGDRYPLRFVPASQEVQR</sequence>
<accession>A0A482IS03</accession>
<dbReference type="Pfam" id="PF01796">
    <property type="entry name" value="OB_ChsH2_C"/>
    <property type="match status" value="1"/>
</dbReference>
<dbReference type="Proteomes" id="UP000253772">
    <property type="component" value="Chromosome c1"/>
</dbReference>
<name>A0A482IS03_9BURK</name>
<dbReference type="SUPFAM" id="SSF50249">
    <property type="entry name" value="Nucleic acid-binding proteins"/>
    <property type="match status" value="1"/>
</dbReference>
<evidence type="ECO:0000259" key="1">
    <source>
        <dbReference type="Pfam" id="PF01796"/>
    </source>
</evidence>
<evidence type="ECO:0000313" key="2">
    <source>
        <dbReference type="EMBL" id="QBP10726.1"/>
    </source>
</evidence>
<feature type="domain" description="ChsH2 C-terminal OB-fold" evidence="1">
    <location>
        <begin position="51"/>
        <end position="111"/>
    </location>
</feature>
<dbReference type="AlphaFoldDB" id="A0A482IS03"/>
<evidence type="ECO:0000313" key="3">
    <source>
        <dbReference type="Proteomes" id="UP000253772"/>
    </source>
</evidence>
<dbReference type="RefSeq" id="WP_017512935.1">
    <property type="nucleotide sequence ID" value="NZ_CP037900.1"/>
</dbReference>
<dbReference type="EMBL" id="CP037900">
    <property type="protein sequence ID" value="QBP10726.1"/>
    <property type="molecule type" value="Genomic_DNA"/>
</dbReference>